<proteinExistence type="predicted"/>
<gene>
    <name evidence="1" type="ORF">IFR04_003042</name>
</gene>
<name>A0A8H7WFM6_9HELO</name>
<evidence type="ECO:0000313" key="1">
    <source>
        <dbReference type="EMBL" id="KAG4423897.1"/>
    </source>
</evidence>
<organism evidence="1 2">
    <name type="scientific">Cadophora malorum</name>
    <dbReference type="NCBI Taxonomy" id="108018"/>
    <lineage>
        <taxon>Eukaryota</taxon>
        <taxon>Fungi</taxon>
        <taxon>Dikarya</taxon>
        <taxon>Ascomycota</taxon>
        <taxon>Pezizomycotina</taxon>
        <taxon>Leotiomycetes</taxon>
        <taxon>Helotiales</taxon>
        <taxon>Ploettnerulaceae</taxon>
        <taxon>Cadophora</taxon>
    </lineage>
</organism>
<dbReference type="OrthoDB" id="3473305at2759"/>
<protein>
    <submittedName>
        <fullName evidence="1">Uncharacterized protein</fullName>
    </submittedName>
</protein>
<keyword evidence="2" id="KW-1185">Reference proteome</keyword>
<comment type="caution">
    <text evidence="1">The sequence shown here is derived from an EMBL/GenBank/DDBJ whole genome shotgun (WGS) entry which is preliminary data.</text>
</comment>
<sequence length="198" mass="22311">MSWQAISGRELRQLDVVAQQGTSAPARKLRSGTSIKPVATEAHQQVSTNSETRGSSLSVQVKFATHEPNISLLAVSEEARETALQIVPPSFNTVGSSRIIYIDVEQDKIFLGPGRYGDLGQILLPWHDALTPQHFRKIDRLDIGLHKNRKESAMNCIKTLGEPFYWIKLAQVQVDWEQELVVKVKEVKNSMLEIARYY</sequence>
<dbReference type="Proteomes" id="UP000664132">
    <property type="component" value="Unassembled WGS sequence"/>
</dbReference>
<dbReference type="EMBL" id="JAFJYH010000028">
    <property type="protein sequence ID" value="KAG4423897.1"/>
    <property type="molecule type" value="Genomic_DNA"/>
</dbReference>
<reference evidence="1" key="1">
    <citation type="submission" date="2021-02" db="EMBL/GenBank/DDBJ databases">
        <title>Genome sequence Cadophora malorum strain M34.</title>
        <authorList>
            <person name="Stefanovic E."/>
            <person name="Vu D."/>
            <person name="Scully C."/>
            <person name="Dijksterhuis J."/>
            <person name="Roader J."/>
            <person name="Houbraken J."/>
        </authorList>
    </citation>
    <scope>NUCLEOTIDE SEQUENCE</scope>
    <source>
        <strain evidence="1">M34</strain>
    </source>
</reference>
<accession>A0A8H7WFM6</accession>
<dbReference type="AlphaFoldDB" id="A0A8H7WFM6"/>
<evidence type="ECO:0000313" key="2">
    <source>
        <dbReference type="Proteomes" id="UP000664132"/>
    </source>
</evidence>